<feature type="compositionally biased region" description="Polar residues" evidence="1">
    <location>
        <begin position="24"/>
        <end position="34"/>
    </location>
</feature>
<protein>
    <submittedName>
        <fullName evidence="2">Uncharacterized protein</fullName>
    </submittedName>
</protein>
<dbReference type="AlphaFoldDB" id="A0A8H6XYY6"/>
<sequence length="217" mass="23952">MTDIERLGLMDSQRFDVSKRRKNSTMNLSIQTGLSDDENTSSSSRSSSPLRTTPEGSWDSFAFVCNLPSEPSDSVFDSPPSAPSTPPPPAPPKDDDNDETVVSFLTPRKKPILHYFSRPSSPVPSRPNSPLRPSSPINFGALNCFSNADAFSEHVDYLQAQRARELQGLADVKVHVHQVVATDVQVQLPWIVQKVVDPEALRVQRTREEPRGVVSCP</sequence>
<evidence type="ECO:0000313" key="2">
    <source>
        <dbReference type="EMBL" id="KAF7350913.1"/>
    </source>
</evidence>
<dbReference type="EMBL" id="JACAZH010000014">
    <property type="protein sequence ID" value="KAF7350913.1"/>
    <property type="molecule type" value="Genomic_DNA"/>
</dbReference>
<dbReference type="Proteomes" id="UP000623467">
    <property type="component" value="Unassembled WGS sequence"/>
</dbReference>
<evidence type="ECO:0000256" key="1">
    <source>
        <dbReference type="SAM" id="MobiDB-lite"/>
    </source>
</evidence>
<gene>
    <name evidence="2" type="ORF">MSAN_01653400</name>
</gene>
<feature type="compositionally biased region" description="Pro residues" evidence="1">
    <location>
        <begin position="80"/>
        <end position="91"/>
    </location>
</feature>
<organism evidence="2 3">
    <name type="scientific">Mycena sanguinolenta</name>
    <dbReference type="NCBI Taxonomy" id="230812"/>
    <lineage>
        <taxon>Eukaryota</taxon>
        <taxon>Fungi</taxon>
        <taxon>Dikarya</taxon>
        <taxon>Basidiomycota</taxon>
        <taxon>Agaricomycotina</taxon>
        <taxon>Agaricomycetes</taxon>
        <taxon>Agaricomycetidae</taxon>
        <taxon>Agaricales</taxon>
        <taxon>Marasmiineae</taxon>
        <taxon>Mycenaceae</taxon>
        <taxon>Mycena</taxon>
    </lineage>
</organism>
<name>A0A8H6XYY6_9AGAR</name>
<keyword evidence="3" id="KW-1185">Reference proteome</keyword>
<comment type="caution">
    <text evidence="2">The sequence shown here is derived from an EMBL/GenBank/DDBJ whole genome shotgun (WGS) entry which is preliminary data.</text>
</comment>
<dbReference type="OrthoDB" id="3042126at2759"/>
<proteinExistence type="predicted"/>
<feature type="region of interest" description="Disordered" evidence="1">
    <location>
        <begin position="69"/>
        <end position="100"/>
    </location>
</feature>
<feature type="region of interest" description="Disordered" evidence="1">
    <location>
        <begin position="18"/>
        <end position="57"/>
    </location>
</feature>
<reference evidence="2" key="1">
    <citation type="submission" date="2020-05" db="EMBL/GenBank/DDBJ databases">
        <title>Mycena genomes resolve the evolution of fungal bioluminescence.</title>
        <authorList>
            <person name="Tsai I.J."/>
        </authorList>
    </citation>
    <scope>NUCLEOTIDE SEQUENCE</scope>
    <source>
        <strain evidence="2">160909Yilan</strain>
    </source>
</reference>
<evidence type="ECO:0000313" key="3">
    <source>
        <dbReference type="Proteomes" id="UP000623467"/>
    </source>
</evidence>
<accession>A0A8H6XYY6</accession>